<dbReference type="EMBL" id="AFYH01127455">
    <property type="status" value="NOT_ANNOTATED_CDS"/>
    <property type="molecule type" value="Genomic_DNA"/>
</dbReference>
<keyword evidence="10" id="KW-1185">Reference proteome</keyword>
<dbReference type="InterPro" id="IPR058842">
    <property type="entry name" value="DCST1_C"/>
</dbReference>
<dbReference type="OMA" id="EHEVRFN"/>
<feature type="transmembrane region" description="Helical" evidence="6">
    <location>
        <begin position="124"/>
        <end position="142"/>
    </location>
</feature>
<dbReference type="InterPro" id="IPR012858">
    <property type="entry name" value="DC_STAMP-like"/>
</dbReference>
<dbReference type="FunCoup" id="H3B0R6">
    <property type="interactions" value="128"/>
</dbReference>
<feature type="transmembrane region" description="Helical" evidence="6">
    <location>
        <begin position="88"/>
        <end position="112"/>
    </location>
</feature>
<dbReference type="Pfam" id="PF26037">
    <property type="entry name" value="zf-RING_DCST1_C"/>
    <property type="match status" value="1"/>
</dbReference>
<evidence type="ECO:0000256" key="3">
    <source>
        <dbReference type="ARBA" id="ARBA00022989"/>
    </source>
</evidence>
<dbReference type="EMBL" id="AFYH01127452">
    <property type="status" value="NOT_ANNOTATED_CDS"/>
    <property type="molecule type" value="Genomic_DNA"/>
</dbReference>
<dbReference type="EMBL" id="AFYH01127454">
    <property type="status" value="NOT_ANNOTATED_CDS"/>
    <property type="molecule type" value="Genomic_DNA"/>
</dbReference>
<evidence type="ECO:0000256" key="6">
    <source>
        <dbReference type="SAM" id="Phobius"/>
    </source>
</evidence>
<dbReference type="STRING" id="7897.ENSLACP00000015487"/>
<feature type="transmembrane region" description="Helical" evidence="6">
    <location>
        <begin position="148"/>
        <end position="168"/>
    </location>
</feature>
<keyword evidence="2 6" id="KW-0812">Transmembrane</keyword>
<feature type="transmembrane region" description="Helical" evidence="6">
    <location>
        <begin position="56"/>
        <end position="76"/>
    </location>
</feature>
<feature type="transmembrane region" description="Helical" evidence="6">
    <location>
        <begin position="363"/>
        <end position="386"/>
    </location>
</feature>
<evidence type="ECO:0000256" key="1">
    <source>
        <dbReference type="ARBA" id="ARBA00004141"/>
    </source>
</evidence>
<dbReference type="Proteomes" id="UP000008672">
    <property type="component" value="Unassembled WGS sequence"/>
</dbReference>
<gene>
    <name evidence="9" type="primary">DCST1</name>
</gene>
<comment type="subcellular location">
    <subcellularLocation>
        <location evidence="1">Membrane</location>
        <topology evidence="1">Multi-pass membrane protein</topology>
    </subcellularLocation>
</comment>
<dbReference type="AlphaFoldDB" id="H3B0R6"/>
<evidence type="ECO:0000313" key="9">
    <source>
        <dbReference type="Ensembl" id="ENSLACP00000015487.1"/>
    </source>
</evidence>
<protein>
    <submittedName>
        <fullName evidence="9">DC-STAMP domain containing 1</fullName>
    </submittedName>
</protein>
<evidence type="ECO:0000259" key="8">
    <source>
        <dbReference type="Pfam" id="PF26037"/>
    </source>
</evidence>
<feature type="transmembrane region" description="Helical" evidence="6">
    <location>
        <begin position="450"/>
        <end position="472"/>
    </location>
</feature>
<keyword evidence="3 6" id="KW-1133">Transmembrane helix</keyword>
<proteinExistence type="predicted"/>
<dbReference type="PANTHER" id="PTHR21041:SF17">
    <property type="entry name" value="E3 UBIQUITIN-PROTEIN LIGASE DCST1"/>
    <property type="match status" value="1"/>
</dbReference>
<dbReference type="InParanoid" id="H3B0R6"/>
<feature type="region of interest" description="Disordered" evidence="5">
    <location>
        <begin position="1"/>
        <end position="26"/>
    </location>
</feature>
<keyword evidence="4 6" id="KW-0472">Membrane</keyword>
<dbReference type="eggNOG" id="KOG3726">
    <property type="taxonomic scope" value="Eukaryota"/>
</dbReference>
<evidence type="ECO:0000259" key="7">
    <source>
        <dbReference type="Pfam" id="PF07782"/>
    </source>
</evidence>
<feature type="domain" description="E3 ubiquitin-protein ligase DCST1-like C-terminal" evidence="8">
    <location>
        <begin position="635"/>
        <end position="677"/>
    </location>
</feature>
<evidence type="ECO:0000256" key="2">
    <source>
        <dbReference type="ARBA" id="ARBA00022692"/>
    </source>
</evidence>
<evidence type="ECO:0000256" key="5">
    <source>
        <dbReference type="SAM" id="MobiDB-lite"/>
    </source>
</evidence>
<dbReference type="PANTHER" id="PTHR21041">
    <property type="entry name" value="DENDRITIC CELL-SPECIFIC TRANSMEMBRANE PROTEIN"/>
    <property type="match status" value="1"/>
</dbReference>
<organism evidence="9 10">
    <name type="scientific">Latimeria chalumnae</name>
    <name type="common">Coelacanth</name>
    <dbReference type="NCBI Taxonomy" id="7897"/>
    <lineage>
        <taxon>Eukaryota</taxon>
        <taxon>Metazoa</taxon>
        <taxon>Chordata</taxon>
        <taxon>Craniata</taxon>
        <taxon>Vertebrata</taxon>
        <taxon>Euteleostomi</taxon>
        <taxon>Coelacanthiformes</taxon>
        <taxon>Coelacanthidae</taxon>
        <taxon>Latimeria</taxon>
    </lineage>
</organism>
<dbReference type="GO" id="GO:0016020">
    <property type="term" value="C:membrane"/>
    <property type="evidence" value="ECO:0007669"/>
    <property type="project" value="UniProtKB-SubCell"/>
</dbReference>
<dbReference type="Ensembl" id="ENSLACT00000015595.1">
    <property type="protein sequence ID" value="ENSLACP00000015487.1"/>
    <property type="gene ID" value="ENSLACG00000013636.1"/>
</dbReference>
<dbReference type="Pfam" id="PF07782">
    <property type="entry name" value="DC_STAMP"/>
    <property type="match status" value="1"/>
</dbReference>
<feature type="transmembrane region" description="Helical" evidence="6">
    <location>
        <begin position="542"/>
        <end position="563"/>
    </location>
</feature>
<name>H3B0R6_LATCH</name>
<evidence type="ECO:0000313" key="10">
    <source>
        <dbReference type="Proteomes" id="UP000008672"/>
    </source>
</evidence>
<feature type="domain" description="Dendritic cell-specific transmembrane protein-like" evidence="7">
    <location>
        <begin position="396"/>
        <end position="586"/>
    </location>
</feature>
<dbReference type="EMBL" id="AFYH01127453">
    <property type="status" value="NOT_ANNOTATED_CDS"/>
    <property type="molecule type" value="Genomic_DNA"/>
</dbReference>
<dbReference type="GeneTree" id="ENSGT00940000153269"/>
<accession>H3B0R6</accession>
<reference evidence="9" key="2">
    <citation type="submission" date="2025-08" db="UniProtKB">
        <authorList>
            <consortium name="Ensembl"/>
        </authorList>
    </citation>
    <scope>IDENTIFICATION</scope>
</reference>
<reference evidence="9" key="3">
    <citation type="submission" date="2025-09" db="UniProtKB">
        <authorList>
            <consortium name="Ensembl"/>
        </authorList>
    </citation>
    <scope>IDENTIFICATION</scope>
</reference>
<dbReference type="InterPro" id="IPR051856">
    <property type="entry name" value="CSR-E3_Ligase_Protein"/>
</dbReference>
<reference evidence="10" key="1">
    <citation type="submission" date="2011-08" db="EMBL/GenBank/DDBJ databases">
        <title>The draft genome of Latimeria chalumnae.</title>
        <authorList>
            <person name="Di Palma F."/>
            <person name="Alfoldi J."/>
            <person name="Johnson J."/>
            <person name="Berlin A."/>
            <person name="Gnerre S."/>
            <person name="Jaffe D."/>
            <person name="MacCallum I."/>
            <person name="Young S."/>
            <person name="Walker B.J."/>
            <person name="Lander E."/>
            <person name="Lindblad-Toh K."/>
        </authorList>
    </citation>
    <scope>NUCLEOTIDE SEQUENCE [LARGE SCALE GENOMIC DNA]</scope>
    <source>
        <strain evidence="10">Wild caught</strain>
    </source>
</reference>
<dbReference type="HOGENOM" id="CLU_015030_1_1_1"/>
<dbReference type="EMBL" id="AFYH01127456">
    <property type="status" value="NOT_ANNOTATED_CDS"/>
    <property type="molecule type" value="Genomic_DNA"/>
</dbReference>
<sequence>LAQTSISGQAGGDGGRETASGKPPNTTLKRSLSGCLPHMLFRFLWSEPNEFCITKFFLGVGFGGFIGLGLYFSVVHKLKMYEENKMKVLYLLEAICGIGWAMSMHFRCSTLLMIPQALGKEGRTLLLVLVLAAIYNGSVSHIRIPFLSISVSLTCSFCLLLIVTSLSLSRKPRNFFFCGSVQASGNELKNETKEMKVSFERITQQVTGKYGYDFKKKKGNPNSTSSTQKEYEKKTKLRCEYVVEKGVGRCRLWFAEKYHNCMRTIAVPLINNLLCIPMTFKFLCELVRVIKNWCKRNIPVDGNFGQTYDRVTDNVDNMDSDFETRVTVKKVDQEMMIGTNISKALITQEINLDMNKKRSMLDAIMNVLQTTLSCTFIFVFVSAFSYTNRYNHDIRYDNIYVTTYFRQIDARRRILKKRTLLPLKRAEKSQFIFPWSPKIQSPEIQNVMKGLVHCIPVTVFLLLSFGIDYIFFMMFDIIRRHSLVGYTFNSKHHLEIIVGGNTMMSRLLQKTIRAFNTKSEMNITSSNQHCLPRPQALTRHDYITAFVPLALMILFCVLQVFVFRLRRVIASFYFPKREKKRTLFLYNEYIRKRVTYMDVQRKKIIKRVKKGKISKYYYSNTLYSHCAWLRSFIRRRCMVCYEPETQMLVVCQTESCGAVYCQQCWKDMKHFCFACMPYQGFVSEDSDSEEDPKYAS</sequence>
<evidence type="ECO:0000256" key="4">
    <source>
        <dbReference type="ARBA" id="ARBA00023136"/>
    </source>
</evidence>